<keyword evidence="9" id="KW-1185">Reference proteome</keyword>
<sequence length="307" mass="32864">MARFLLQRLILAVVSVWAICTITFFIAALSPGDPAALAAGQHADPATLARIRHQFGLDVPIPVRYERYLWSALHGDLGRSYFTGERITDFLKRGLPPTALLAVTALLLALIAGVPSGVAAALKPNKLLDRVLMSSVLIGVSLPNFVLAPVLILIFALRLGWLPVAGWGDPENLVLPALVLAARPAALIARMTRSSMLETLQQDYIRTARASGIPPFKILTRYALKNAFLPVLTAAGTSFGYLLSGSFVVETTFTVPGVGGASIISLTTRDYTLIQGTILLLAVVFVTVNLVVDVLYALLDPRVKVTG</sequence>
<evidence type="ECO:0000256" key="5">
    <source>
        <dbReference type="ARBA" id="ARBA00022989"/>
    </source>
</evidence>
<comment type="subcellular location">
    <subcellularLocation>
        <location evidence="1 7">Cell membrane</location>
        <topology evidence="1 7">Multi-pass membrane protein</topology>
    </subcellularLocation>
</comment>
<dbReference type="InterPro" id="IPR045621">
    <property type="entry name" value="BPD_transp_1_N"/>
</dbReference>
<comment type="similarity">
    <text evidence="7">Belongs to the binding-protein-dependent transport system permease family.</text>
</comment>
<keyword evidence="6 7" id="KW-0472">Membrane</keyword>
<feature type="transmembrane region" description="Helical" evidence="7">
    <location>
        <begin position="173"/>
        <end position="192"/>
    </location>
</feature>
<evidence type="ECO:0000313" key="8">
    <source>
        <dbReference type="EMBL" id="BDI34344.1"/>
    </source>
</evidence>
<keyword evidence="2 7" id="KW-0813">Transport</keyword>
<evidence type="ECO:0000256" key="6">
    <source>
        <dbReference type="ARBA" id="ARBA00023136"/>
    </source>
</evidence>
<feature type="transmembrane region" description="Helical" evidence="7">
    <location>
        <begin position="134"/>
        <end position="161"/>
    </location>
</feature>
<evidence type="ECO:0000256" key="3">
    <source>
        <dbReference type="ARBA" id="ARBA00022475"/>
    </source>
</evidence>
<dbReference type="GO" id="GO:0005886">
    <property type="term" value="C:plasma membrane"/>
    <property type="evidence" value="ECO:0007669"/>
    <property type="project" value="UniProtKB-SubCell"/>
</dbReference>
<keyword evidence="5 7" id="KW-1133">Transmembrane helix</keyword>
<dbReference type="KEGG" id="ccot:CCAX7_63950"/>
<reference evidence="8 9" key="1">
    <citation type="journal article" date="2019" name="Int. J. Syst. Evol. Microbiol.">
        <title>Capsulimonas corticalis gen. nov., sp. nov., an aerobic capsulated bacterium, of a novel bacterial order, Capsulimonadales ord. nov., of the class Armatimonadia of the phylum Armatimonadetes.</title>
        <authorList>
            <person name="Li J."/>
            <person name="Kudo C."/>
            <person name="Tonouchi A."/>
        </authorList>
    </citation>
    <scope>NUCLEOTIDE SEQUENCE [LARGE SCALE GENOMIC DNA]</scope>
    <source>
        <strain evidence="8 9">AX-7</strain>
    </source>
</reference>
<dbReference type="PANTHER" id="PTHR43163">
    <property type="entry name" value="DIPEPTIDE TRANSPORT SYSTEM PERMEASE PROTEIN DPPB-RELATED"/>
    <property type="match status" value="1"/>
</dbReference>
<dbReference type="OrthoDB" id="9806409at2"/>
<dbReference type="FunCoup" id="A0A402CWZ7">
    <property type="interactions" value="172"/>
</dbReference>
<evidence type="ECO:0000256" key="1">
    <source>
        <dbReference type="ARBA" id="ARBA00004651"/>
    </source>
</evidence>
<dbReference type="Pfam" id="PF19300">
    <property type="entry name" value="BPD_transp_1_N"/>
    <property type="match status" value="1"/>
</dbReference>
<name>A0A402CWZ7_9BACT</name>
<dbReference type="PANTHER" id="PTHR43163:SF6">
    <property type="entry name" value="DIPEPTIDE TRANSPORT SYSTEM PERMEASE PROTEIN DPPB-RELATED"/>
    <property type="match status" value="1"/>
</dbReference>
<protein>
    <submittedName>
        <fullName evidence="8">Peptide ABC transporter permease</fullName>
    </submittedName>
</protein>
<dbReference type="InterPro" id="IPR035906">
    <property type="entry name" value="MetI-like_sf"/>
</dbReference>
<evidence type="ECO:0000256" key="4">
    <source>
        <dbReference type="ARBA" id="ARBA00022692"/>
    </source>
</evidence>
<dbReference type="GO" id="GO:0071916">
    <property type="term" value="F:dipeptide transmembrane transporter activity"/>
    <property type="evidence" value="ECO:0007669"/>
    <property type="project" value="TreeGrafter"/>
</dbReference>
<dbReference type="CDD" id="cd06261">
    <property type="entry name" value="TM_PBP2"/>
    <property type="match status" value="1"/>
</dbReference>
<gene>
    <name evidence="8" type="ORF">CCAX7_63950</name>
</gene>
<dbReference type="InterPro" id="IPR000515">
    <property type="entry name" value="MetI-like"/>
</dbReference>
<dbReference type="Gene3D" id="1.10.3720.10">
    <property type="entry name" value="MetI-like"/>
    <property type="match status" value="1"/>
</dbReference>
<feature type="transmembrane region" description="Helical" evidence="7">
    <location>
        <begin position="227"/>
        <end position="249"/>
    </location>
</feature>
<organism evidence="8 9">
    <name type="scientific">Capsulimonas corticalis</name>
    <dbReference type="NCBI Taxonomy" id="2219043"/>
    <lineage>
        <taxon>Bacteria</taxon>
        <taxon>Bacillati</taxon>
        <taxon>Armatimonadota</taxon>
        <taxon>Armatimonadia</taxon>
        <taxon>Capsulimonadales</taxon>
        <taxon>Capsulimonadaceae</taxon>
        <taxon>Capsulimonas</taxon>
    </lineage>
</organism>
<evidence type="ECO:0000256" key="2">
    <source>
        <dbReference type="ARBA" id="ARBA00022448"/>
    </source>
</evidence>
<dbReference type="EMBL" id="AP025739">
    <property type="protein sequence ID" value="BDI34344.1"/>
    <property type="molecule type" value="Genomic_DNA"/>
</dbReference>
<feature type="transmembrane region" description="Helical" evidence="7">
    <location>
        <begin position="99"/>
        <end position="122"/>
    </location>
</feature>
<dbReference type="PROSITE" id="PS50928">
    <property type="entry name" value="ABC_TM1"/>
    <property type="match status" value="1"/>
</dbReference>
<dbReference type="RefSeq" id="WP_119321871.1">
    <property type="nucleotide sequence ID" value="NZ_AP025739.1"/>
</dbReference>
<dbReference type="SUPFAM" id="SSF161098">
    <property type="entry name" value="MetI-like"/>
    <property type="match status" value="1"/>
</dbReference>
<dbReference type="AlphaFoldDB" id="A0A402CWZ7"/>
<keyword evidence="3" id="KW-1003">Cell membrane</keyword>
<dbReference type="Proteomes" id="UP000287394">
    <property type="component" value="Chromosome"/>
</dbReference>
<proteinExistence type="inferred from homology"/>
<evidence type="ECO:0000313" key="9">
    <source>
        <dbReference type="Proteomes" id="UP000287394"/>
    </source>
</evidence>
<accession>A0A402CWZ7</accession>
<dbReference type="Pfam" id="PF00528">
    <property type="entry name" value="BPD_transp_1"/>
    <property type="match status" value="1"/>
</dbReference>
<evidence type="ECO:0000256" key="7">
    <source>
        <dbReference type="RuleBase" id="RU363032"/>
    </source>
</evidence>
<feature type="transmembrane region" description="Helical" evidence="7">
    <location>
        <begin position="9"/>
        <end position="29"/>
    </location>
</feature>
<feature type="transmembrane region" description="Helical" evidence="7">
    <location>
        <begin position="278"/>
        <end position="299"/>
    </location>
</feature>
<keyword evidence="4 7" id="KW-0812">Transmembrane</keyword>